<feature type="transmembrane region" description="Helical" evidence="8">
    <location>
        <begin position="150"/>
        <end position="175"/>
    </location>
</feature>
<dbReference type="InterPro" id="IPR027417">
    <property type="entry name" value="P-loop_NTPase"/>
</dbReference>
<dbReference type="PANTHER" id="PTHR24221">
    <property type="entry name" value="ATP-BINDING CASSETTE SUB-FAMILY B"/>
    <property type="match status" value="1"/>
</dbReference>
<organism evidence="11 12">
    <name type="scientific">Volvox africanus</name>
    <dbReference type="NCBI Taxonomy" id="51714"/>
    <lineage>
        <taxon>Eukaryota</taxon>
        <taxon>Viridiplantae</taxon>
        <taxon>Chlorophyta</taxon>
        <taxon>core chlorophytes</taxon>
        <taxon>Chlorophyceae</taxon>
        <taxon>CS clade</taxon>
        <taxon>Chlamydomonadales</taxon>
        <taxon>Volvocaceae</taxon>
        <taxon>Volvox</taxon>
    </lineage>
</organism>
<evidence type="ECO:0000256" key="1">
    <source>
        <dbReference type="ARBA" id="ARBA00004141"/>
    </source>
</evidence>
<feature type="compositionally biased region" description="Polar residues" evidence="7">
    <location>
        <begin position="682"/>
        <end position="693"/>
    </location>
</feature>
<feature type="region of interest" description="Disordered" evidence="7">
    <location>
        <begin position="885"/>
        <end position="909"/>
    </location>
</feature>
<sequence length="909" mass="96274">MHLRTHSPALPGAALSLMWTRRAIPSNRHRFFKPGLLGVGFALRNGCYISNSHNTAHTRCSAAAISLPLQVEGTATEESLSNIPSSLAATSNPTAGSVGKPLEAFATSSTAAAVAAKFPAIPLLPTPPGSGNLQDVVPYLLRLALQERHLAWRMAAAISCMVVGKLAGISLPLAFKCAVDALSAASSTTVMVKAALMAVLTYGALDCVRVMAKEAQSPIFAPVSQAVTRRVAYHTFAHVLNLDTKFHIDRRTGRVSRILERGTRSIAVLYRALIFTFLPTGLELGAVAALLASRFGPLLAGILGATFAAYVTWTVLMTQKATDVRKEVNHLDNQASSKAVDALLNFETVTLFNNQRLEVGLYDKLLRDLRAASLRAETLAASLNAGQGLILAGGMASILAAIISTGNATGGDLVMASGLIVQLWAPLQFLGWFYRELRAALVDMEEFFQILRTPSNISDGDTMLPLTPPGSATSGAQAPTSGMPSAESTNGSCPAATTISGEALEAERLASNSNSSSSSNGDDGRPLGQSAPGGLSVELVDVSFGYSADRQILRGISLRVAPGESVAVVGCSGSGKSTILKLVTRLYDVWLNPDPHSSAGAAEGGDPTSTDTGDKDSYESVNSNSPGASCGTSGNRSSSYSLEGSQRRVQEPDEMLACSGTIHRTSSRSSNSSSTSTRGVWRTSNSNSNGCSNRTSGIYINGIDVRQLRLADLRSAIAVVPQDTALYYDTIRENIRYGHPEASDEEVEVAARMARLHDTVMALPDKYDTVVGERGLKLSGGEKQRVAIARAFLRSPRLLICDEATSALDSGTEVAIMESLKELARGRSALFVAHRLSTVRNCDRIVVLRNGVVVEEGSHEQLMARRGEYCAMWELQANQQATVLAPGEDDGGMTDSDVELSDAEDLEPD</sequence>
<dbReference type="SMART" id="SM00382">
    <property type="entry name" value="AAA"/>
    <property type="match status" value="1"/>
</dbReference>
<feature type="domain" description="ABC transmembrane type-1" evidence="10">
    <location>
        <begin position="155"/>
        <end position="439"/>
    </location>
</feature>
<dbReference type="InterPro" id="IPR039421">
    <property type="entry name" value="Type_1_exporter"/>
</dbReference>
<keyword evidence="4" id="KW-0067">ATP-binding</keyword>
<dbReference type="PANTHER" id="PTHR24221:SF470">
    <property type="entry name" value="MITOCHONDRIAL ABC TRANSPORTER ATM"/>
    <property type="match status" value="1"/>
</dbReference>
<gene>
    <name evidence="11" type="ORF">VaNZ11_007620</name>
</gene>
<dbReference type="Gene3D" id="1.20.1560.10">
    <property type="entry name" value="ABC transporter type 1, transmembrane domain"/>
    <property type="match status" value="1"/>
</dbReference>
<evidence type="ECO:0008006" key="13">
    <source>
        <dbReference type="Google" id="ProtNLM"/>
    </source>
</evidence>
<dbReference type="SUPFAM" id="SSF52540">
    <property type="entry name" value="P-loop containing nucleoside triphosphate hydrolases"/>
    <property type="match status" value="2"/>
</dbReference>
<dbReference type="PROSITE" id="PS00211">
    <property type="entry name" value="ABC_TRANSPORTER_1"/>
    <property type="match status" value="1"/>
</dbReference>
<keyword evidence="3" id="KW-0547">Nucleotide-binding</keyword>
<accession>A0ABQ5S4N3</accession>
<feature type="transmembrane region" description="Helical" evidence="8">
    <location>
        <begin position="389"/>
        <end position="408"/>
    </location>
</feature>
<reference evidence="11 12" key="1">
    <citation type="journal article" date="2023" name="IScience">
        <title>Expanded male sex-determining region conserved during the evolution of homothallism in the green alga Volvox.</title>
        <authorList>
            <person name="Yamamoto K."/>
            <person name="Matsuzaki R."/>
            <person name="Mahakham W."/>
            <person name="Heman W."/>
            <person name="Sekimoto H."/>
            <person name="Kawachi M."/>
            <person name="Minakuchi Y."/>
            <person name="Toyoda A."/>
            <person name="Nozaki H."/>
        </authorList>
    </citation>
    <scope>NUCLEOTIDE SEQUENCE [LARGE SCALE GENOMIC DNA]</scope>
    <source>
        <strain evidence="11 12">NIES-4468</strain>
    </source>
</reference>
<evidence type="ECO:0000256" key="5">
    <source>
        <dbReference type="ARBA" id="ARBA00022989"/>
    </source>
</evidence>
<dbReference type="CDD" id="cd18582">
    <property type="entry name" value="ABC_6TM_ATM1_ABCB7"/>
    <property type="match status" value="1"/>
</dbReference>
<name>A0ABQ5S4N3_9CHLO</name>
<feature type="compositionally biased region" description="Polar residues" evidence="7">
    <location>
        <begin position="470"/>
        <end position="496"/>
    </location>
</feature>
<feature type="compositionally biased region" description="Low complexity" evidence="7">
    <location>
        <begin position="667"/>
        <end position="678"/>
    </location>
</feature>
<evidence type="ECO:0000256" key="7">
    <source>
        <dbReference type="SAM" id="MobiDB-lite"/>
    </source>
</evidence>
<feature type="compositionally biased region" description="Low complexity" evidence="7">
    <location>
        <begin position="511"/>
        <end position="520"/>
    </location>
</feature>
<evidence type="ECO:0000256" key="3">
    <source>
        <dbReference type="ARBA" id="ARBA00022741"/>
    </source>
</evidence>
<feature type="compositionally biased region" description="Acidic residues" evidence="7">
    <location>
        <begin position="887"/>
        <end position="909"/>
    </location>
</feature>
<keyword evidence="5 8" id="KW-1133">Transmembrane helix</keyword>
<evidence type="ECO:0000256" key="2">
    <source>
        <dbReference type="ARBA" id="ARBA00022692"/>
    </source>
</evidence>
<keyword evidence="12" id="KW-1185">Reference proteome</keyword>
<evidence type="ECO:0000313" key="12">
    <source>
        <dbReference type="Proteomes" id="UP001165090"/>
    </source>
</evidence>
<proteinExistence type="predicted"/>
<evidence type="ECO:0000259" key="9">
    <source>
        <dbReference type="PROSITE" id="PS50893"/>
    </source>
</evidence>
<dbReference type="EMBL" id="BSDZ01000019">
    <property type="protein sequence ID" value="GLI64414.1"/>
    <property type="molecule type" value="Genomic_DNA"/>
</dbReference>
<dbReference type="InterPro" id="IPR036640">
    <property type="entry name" value="ABC1_TM_sf"/>
</dbReference>
<feature type="region of interest" description="Disordered" evidence="7">
    <location>
        <begin position="508"/>
        <end position="532"/>
    </location>
</feature>
<keyword evidence="6 8" id="KW-0472">Membrane</keyword>
<feature type="region of interest" description="Disordered" evidence="7">
    <location>
        <begin position="459"/>
        <end position="496"/>
    </location>
</feature>
<feature type="transmembrane region" description="Helical" evidence="8">
    <location>
        <begin position="181"/>
        <end position="205"/>
    </location>
</feature>
<dbReference type="Pfam" id="PF00005">
    <property type="entry name" value="ABC_tran"/>
    <property type="match status" value="2"/>
</dbReference>
<feature type="region of interest" description="Disordered" evidence="7">
    <location>
        <begin position="596"/>
        <end position="693"/>
    </location>
</feature>
<feature type="transmembrane region" description="Helical" evidence="8">
    <location>
        <begin position="298"/>
        <end position="316"/>
    </location>
</feature>
<feature type="domain" description="ABC transporter" evidence="9">
    <location>
        <begin position="537"/>
        <end position="875"/>
    </location>
</feature>
<feature type="compositionally biased region" description="Polar residues" evidence="7">
    <location>
        <begin position="619"/>
        <end position="644"/>
    </location>
</feature>
<dbReference type="InterPro" id="IPR011527">
    <property type="entry name" value="ABC1_TM_dom"/>
</dbReference>
<dbReference type="InterPro" id="IPR003439">
    <property type="entry name" value="ABC_transporter-like_ATP-bd"/>
</dbReference>
<dbReference type="PROSITE" id="PS50929">
    <property type="entry name" value="ABC_TM1F"/>
    <property type="match status" value="1"/>
</dbReference>
<evidence type="ECO:0000256" key="6">
    <source>
        <dbReference type="ARBA" id="ARBA00023136"/>
    </source>
</evidence>
<dbReference type="InterPro" id="IPR017871">
    <property type="entry name" value="ABC_transporter-like_CS"/>
</dbReference>
<evidence type="ECO:0000256" key="8">
    <source>
        <dbReference type="SAM" id="Phobius"/>
    </source>
</evidence>
<evidence type="ECO:0000313" key="11">
    <source>
        <dbReference type="EMBL" id="GLI64414.1"/>
    </source>
</evidence>
<comment type="subcellular location">
    <subcellularLocation>
        <location evidence="1">Membrane</location>
        <topology evidence="1">Multi-pass membrane protein</topology>
    </subcellularLocation>
</comment>
<keyword evidence="2 8" id="KW-0812">Transmembrane</keyword>
<dbReference type="Proteomes" id="UP001165090">
    <property type="component" value="Unassembled WGS sequence"/>
</dbReference>
<feature type="transmembrane region" description="Helical" evidence="8">
    <location>
        <begin position="268"/>
        <end position="292"/>
    </location>
</feature>
<dbReference type="Pfam" id="PF00664">
    <property type="entry name" value="ABC_membrane"/>
    <property type="match status" value="1"/>
</dbReference>
<evidence type="ECO:0000259" key="10">
    <source>
        <dbReference type="PROSITE" id="PS50929"/>
    </source>
</evidence>
<protein>
    <recommendedName>
        <fullName evidence="13">ABC transporter</fullName>
    </recommendedName>
</protein>
<dbReference type="SUPFAM" id="SSF90123">
    <property type="entry name" value="ABC transporter transmembrane region"/>
    <property type="match status" value="1"/>
</dbReference>
<dbReference type="InterPro" id="IPR003593">
    <property type="entry name" value="AAA+_ATPase"/>
</dbReference>
<evidence type="ECO:0000256" key="4">
    <source>
        <dbReference type="ARBA" id="ARBA00022840"/>
    </source>
</evidence>
<dbReference type="Gene3D" id="3.40.50.300">
    <property type="entry name" value="P-loop containing nucleotide triphosphate hydrolases"/>
    <property type="match status" value="2"/>
</dbReference>
<comment type="caution">
    <text evidence="11">The sequence shown here is derived from an EMBL/GenBank/DDBJ whole genome shotgun (WGS) entry which is preliminary data.</text>
</comment>
<dbReference type="PROSITE" id="PS50893">
    <property type="entry name" value="ABC_TRANSPORTER_2"/>
    <property type="match status" value="1"/>
</dbReference>